<dbReference type="VEuPathDB" id="TriTrypDB:TcG_10706"/>
<dbReference type="VEuPathDB" id="TriTrypDB:ECC02_009615"/>
<dbReference type="VEuPathDB" id="TriTrypDB:TcYC6_0039370"/>
<dbReference type="AlphaFoldDB" id="A0A2V2V0C9"/>
<dbReference type="Pfam" id="PF00078">
    <property type="entry name" value="RVT_1"/>
    <property type="match status" value="1"/>
</dbReference>
<dbReference type="VEuPathDB" id="TriTrypDB:TcBrA4_0039400"/>
<name>A0A2V2V0C9_TRYCR</name>
<dbReference type="Proteomes" id="UP000246121">
    <property type="component" value="Unassembled WGS sequence"/>
</dbReference>
<sequence>MLDRLPRLGPRTKRWLNNYLRGRYVVVCAREQHSRKQLTSAGAPQGSVPGPQLFLYCVDDLLRRLESIYSTSALMHADDLTLVASDTDILAFAAAMRPALSLITAWAAEHCLKINVAKSEAALFCNSPHRRSDEDTADHRLGGGKPCVKSHSARLPGNGVDRHLNFGVHATAAARQIVPRRHQPRLTAEAGASHHTMRPKRVAYVHGALFHDGGAIFPYLAPACRRIAEARYRESSKASLGPSTHRENTPVHLESNLPPLRRILWLRAITQRKRYTRLHDHGDLRSLTHTEPMSPSMRGNAATLIRFREMLLLMDCYASVTLLGYPTTTIALLLFNIEFSSDTVNCNKAEFYQPRFSQDASDDVKRTAFDSFYFPRRLRF</sequence>
<dbReference type="VEuPathDB" id="TriTrypDB:TCSYLVIO_010244"/>
<evidence type="ECO:0000259" key="1">
    <source>
        <dbReference type="PROSITE" id="PS50878"/>
    </source>
</evidence>
<feature type="domain" description="Reverse transcriptase" evidence="1">
    <location>
        <begin position="1"/>
        <end position="160"/>
    </location>
</feature>
<organism evidence="2 3">
    <name type="scientific">Trypanosoma cruzi</name>
    <dbReference type="NCBI Taxonomy" id="5693"/>
    <lineage>
        <taxon>Eukaryota</taxon>
        <taxon>Discoba</taxon>
        <taxon>Euglenozoa</taxon>
        <taxon>Kinetoplastea</taxon>
        <taxon>Metakinetoplastina</taxon>
        <taxon>Trypanosomatida</taxon>
        <taxon>Trypanosomatidae</taxon>
        <taxon>Trypanosoma</taxon>
        <taxon>Schizotrypanum</taxon>
    </lineage>
</organism>
<evidence type="ECO:0000313" key="2">
    <source>
        <dbReference type="EMBL" id="PWU89724.1"/>
    </source>
</evidence>
<comment type="caution">
    <text evidence="2">The sequence shown here is derived from an EMBL/GenBank/DDBJ whole genome shotgun (WGS) entry which is preliminary data.</text>
</comment>
<proteinExistence type="predicted"/>
<evidence type="ECO:0000313" key="3">
    <source>
        <dbReference type="Proteomes" id="UP000246121"/>
    </source>
</evidence>
<protein>
    <recommendedName>
        <fullName evidence="1">Reverse transcriptase domain-containing protein</fullName>
    </recommendedName>
</protein>
<accession>A0A2V2V0C9</accession>
<gene>
    <name evidence="2" type="ORF">C4B63_57g32</name>
</gene>
<dbReference type="VEuPathDB" id="TriTrypDB:C4B63_57g32"/>
<dbReference type="VEuPathDB" id="TriTrypDB:TcCL_ESM08663"/>
<dbReference type="InterPro" id="IPR000477">
    <property type="entry name" value="RT_dom"/>
</dbReference>
<dbReference type="VEuPathDB" id="TriTrypDB:Tc_MARK_3868"/>
<dbReference type="PANTHER" id="PTHR33332">
    <property type="entry name" value="REVERSE TRANSCRIPTASE DOMAIN-CONTAINING PROTEIN"/>
    <property type="match status" value="1"/>
</dbReference>
<dbReference type="PROSITE" id="PS50878">
    <property type="entry name" value="RT_POL"/>
    <property type="match status" value="1"/>
</dbReference>
<reference evidence="2 3" key="1">
    <citation type="journal article" date="2018" name="Microb. Genom.">
        <title>Expanding an expanded genome: long-read sequencing of Trypanosoma cruzi.</title>
        <authorList>
            <person name="Berna L."/>
            <person name="Rodriguez M."/>
            <person name="Chiribao M.L."/>
            <person name="Parodi-Talice A."/>
            <person name="Pita S."/>
            <person name="Rijo G."/>
            <person name="Alvarez-Valin F."/>
            <person name="Robello C."/>
        </authorList>
    </citation>
    <scope>NUCLEOTIDE SEQUENCE [LARGE SCALE GENOMIC DNA]</scope>
    <source>
        <strain evidence="2 3">Dm28c</strain>
    </source>
</reference>
<dbReference type="VEuPathDB" id="TriTrypDB:C3747_8g493"/>
<dbReference type="VEuPathDB" id="TriTrypDB:TCDM_10619"/>
<dbReference type="EMBL" id="PRFA01000057">
    <property type="protein sequence ID" value="PWU89724.1"/>
    <property type="molecule type" value="Genomic_DNA"/>
</dbReference>